<keyword evidence="2" id="KW-1185">Reference proteome</keyword>
<dbReference type="RefSeq" id="WP_115928563.1">
    <property type="nucleotide sequence ID" value="NZ_QNVV01000010.1"/>
</dbReference>
<accession>A0A3D9B014</accession>
<organism evidence="1 2">
    <name type="scientific">Chryseobacterium pennipullorum</name>
    <dbReference type="NCBI Taxonomy" id="2258963"/>
    <lineage>
        <taxon>Bacteria</taxon>
        <taxon>Pseudomonadati</taxon>
        <taxon>Bacteroidota</taxon>
        <taxon>Flavobacteriia</taxon>
        <taxon>Flavobacteriales</taxon>
        <taxon>Weeksellaceae</taxon>
        <taxon>Chryseobacterium group</taxon>
        <taxon>Chryseobacterium</taxon>
    </lineage>
</organism>
<dbReference type="InterPro" id="IPR058074">
    <property type="entry name" value="Bacteriocin-like"/>
</dbReference>
<protein>
    <submittedName>
        <fullName evidence="1">Uncharacterized protein</fullName>
    </submittedName>
</protein>
<name>A0A3D9B014_9FLAO</name>
<dbReference type="Proteomes" id="UP000256257">
    <property type="component" value="Unassembled WGS sequence"/>
</dbReference>
<proteinExistence type="predicted"/>
<dbReference type="EMBL" id="QNVV01000010">
    <property type="protein sequence ID" value="REC46965.1"/>
    <property type="molecule type" value="Genomic_DNA"/>
</dbReference>
<reference evidence="1 2" key="1">
    <citation type="submission" date="2018-06" db="EMBL/GenBank/DDBJ databases">
        <title>Novel Chryseobacterium species.</title>
        <authorList>
            <person name="Newman J."/>
            <person name="Hugo C."/>
            <person name="Oosthuizen L."/>
            <person name="Charimba G."/>
        </authorList>
    </citation>
    <scope>NUCLEOTIDE SEQUENCE [LARGE SCALE GENOMIC DNA]</scope>
    <source>
        <strain evidence="1 2">7_F195</strain>
    </source>
</reference>
<dbReference type="AlphaFoldDB" id="A0A3D9B014"/>
<evidence type="ECO:0000313" key="2">
    <source>
        <dbReference type="Proteomes" id="UP000256257"/>
    </source>
</evidence>
<dbReference type="NCBIfam" id="NF047798">
    <property type="entry name" value="leader_Chryseo"/>
    <property type="match status" value="1"/>
</dbReference>
<comment type="caution">
    <text evidence="1">The sequence shown here is derived from an EMBL/GenBank/DDBJ whole genome shotgun (WGS) entry which is preliminary data.</text>
</comment>
<evidence type="ECO:0000313" key="1">
    <source>
        <dbReference type="EMBL" id="REC46965.1"/>
    </source>
</evidence>
<sequence length="62" mass="6699">MKKVKKLNREYLKKIKGGSDDCNEVCPAGPYGPGLPGSCAEFEALPECCKFIVSVSADCFPE</sequence>
<gene>
    <name evidence="1" type="ORF">DRF67_12105</name>
</gene>
<dbReference type="OrthoDB" id="1271605at2"/>